<sequence>MYPAKPVPIDSARRDEAIHVSHARIRAPTRNLPFYVTHVTHVSHVSRLKKFNNCTGKKCNGARKCDLCSLAENIKFEEVFTANMVTGELKHFTTGELNRNCSNQPLFSCPAQYFP</sequence>
<organism evidence="1 2">
    <name type="scientific">Ditylenchus destructor</name>
    <dbReference type="NCBI Taxonomy" id="166010"/>
    <lineage>
        <taxon>Eukaryota</taxon>
        <taxon>Metazoa</taxon>
        <taxon>Ecdysozoa</taxon>
        <taxon>Nematoda</taxon>
        <taxon>Chromadorea</taxon>
        <taxon>Rhabditida</taxon>
        <taxon>Tylenchina</taxon>
        <taxon>Tylenchomorpha</taxon>
        <taxon>Sphaerularioidea</taxon>
        <taxon>Anguinidae</taxon>
        <taxon>Anguininae</taxon>
        <taxon>Ditylenchus</taxon>
    </lineage>
</organism>
<reference evidence="1" key="1">
    <citation type="submission" date="2022-01" db="EMBL/GenBank/DDBJ databases">
        <title>Genome Sequence Resource for Two Populations of Ditylenchus destructor, the Migratory Endoparasitic Phytonematode.</title>
        <authorList>
            <person name="Zhang H."/>
            <person name="Lin R."/>
            <person name="Xie B."/>
        </authorList>
    </citation>
    <scope>NUCLEOTIDE SEQUENCE</scope>
    <source>
        <strain evidence="1">BazhouSP</strain>
    </source>
</reference>
<protein>
    <submittedName>
        <fullName evidence="1">Uncharacterized protein</fullName>
    </submittedName>
</protein>
<keyword evidence="2" id="KW-1185">Reference proteome</keyword>
<evidence type="ECO:0000313" key="2">
    <source>
        <dbReference type="Proteomes" id="UP001201812"/>
    </source>
</evidence>
<name>A0AAD4MNT0_9BILA</name>
<dbReference type="AlphaFoldDB" id="A0AAD4MNT0"/>
<dbReference type="EMBL" id="JAKKPZ010000330">
    <property type="protein sequence ID" value="KAI1696381.1"/>
    <property type="molecule type" value="Genomic_DNA"/>
</dbReference>
<gene>
    <name evidence="1" type="ORF">DdX_19070</name>
</gene>
<evidence type="ECO:0000313" key="1">
    <source>
        <dbReference type="EMBL" id="KAI1696381.1"/>
    </source>
</evidence>
<comment type="caution">
    <text evidence="1">The sequence shown here is derived from an EMBL/GenBank/DDBJ whole genome shotgun (WGS) entry which is preliminary data.</text>
</comment>
<dbReference type="Proteomes" id="UP001201812">
    <property type="component" value="Unassembled WGS sequence"/>
</dbReference>
<accession>A0AAD4MNT0</accession>
<proteinExistence type="predicted"/>